<evidence type="ECO:0000313" key="2">
    <source>
        <dbReference type="EnsemblMetazoa" id="HelroP165402"/>
    </source>
</evidence>
<dbReference type="Proteomes" id="UP000015101">
    <property type="component" value="Unassembled WGS sequence"/>
</dbReference>
<reference evidence="1 3" key="2">
    <citation type="journal article" date="2013" name="Nature">
        <title>Insights into bilaterian evolution from three spiralian genomes.</title>
        <authorList>
            <person name="Simakov O."/>
            <person name="Marletaz F."/>
            <person name="Cho S.J."/>
            <person name="Edsinger-Gonzales E."/>
            <person name="Havlak P."/>
            <person name="Hellsten U."/>
            <person name="Kuo D.H."/>
            <person name="Larsson T."/>
            <person name="Lv J."/>
            <person name="Arendt D."/>
            <person name="Savage R."/>
            <person name="Osoegawa K."/>
            <person name="de Jong P."/>
            <person name="Grimwood J."/>
            <person name="Chapman J.A."/>
            <person name="Shapiro H."/>
            <person name="Aerts A."/>
            <person name="Otillar R.P."/>
            <person name="Terry A.Y."/>
            <person name="Boore J.L."/>
            <person name="Grigoriev I.V."/>
            <person name="Lindberg D.R."/>
            <person name="Seaver E.C."/>
            <person name="Weisblat D.A."/>
            <person name="Putnam N.H."/>
            <person name="Rokhsar D.S."/>
        </authorList>
    </citation>
    <scope>NUCLEOTIDE SEQUENCE</scope>
</reference>
<dbReference type="EnsemblMetazoa" id="HelroT165402">
    <property type="protein sequence ID" value="HelroP165402"/>
    <property type="gene ID" value="HelroG165402"/>
</dbReference>
<dbReference type="KEGG" id="hro:HELRODRAFT_165402"/>
<reference evidence="3" key="1">
    <citation type="submission" date="2012-12" db="EMBL/GenBank/DDBJ databases">
        <authorList>
            <person name="Hellsten U."/>
            <person name="Grimwood J."/>
            <person name="Chapman J.A."/>
            <person name="Shapiro H."/>
            <person name="Aerts A."/>
            <person name="Otillar R.P."/>
            <person name="Terry A.Y."/>
            <person name="Boore J.L."/>
            <person name="Simakov O."/>
            <person name="Marletaz F."/>
            <person name="Cho S.-J."/>
            <person name="Edsinger-Gonzales E."/>
            <person name="Havlak P."/>
            <person name="Kuo D.-H."/>
            <person name="Larsson T."/>
            <person name="Lv J."/>
            <person name="Arendt D."/>
            <person name="Savage R."/>
            <person name="Osoegawa K."/>
            <person name="de Jong P."/>
            <person name="Lindberg D.R."/>
            <person name="Seaver E.C."/>
            <person name="Weisblat D.A."/>
            <person name="Putnam N.H."/>
            <person name="Grigoriev I.V."/>
            <person name="Rokhsar D.S."/>
        </authorList>
    </citation>
    <scope>NUCLEOTIDE SEQUENCE</scope>
</reference>
<dbReference type="InParanoid" id="T1EWQ3"/>
<keyword evidence="3" id="KW-1185">Reference proteome</keyword>
<dbReference type="OrthoDB" id="115435at2759"/>
<dbReference type="EMBL" id="KB097700">
    <property type="protein sequence ID" value="ESN91373.1"/>
    <property type="molecule type" value="Genomic_DNA"/>
</dbReference>
<evidence type="ECO:0000313" key="3">
    <source>
        <dbReference type="Proteomes" id="UP000015101"/>
    </source>
</evidence>
<dbReference type="RefSeq" id="XP_009030238.1">
    <property type="nucleotide sequence ID" value="XM_009031990.1"/>
</dbReference>
<name>T1EWQ3_HELRO</name>
<dbReference type="EMBL" id="AMQM01002044">
    <property type="status" value="NOT_ANNOTATED_CDS"/>
    <property type="molecule type" value="Genomic_DNA"/>
</dbReference>
<dbReference type="GeneID" id="20201003"/>
<protein>
    <submittedName>
        <fullName evidence="1 2">Uncharacterized protein</fullName>
    </submittedName>
</protein>
<reference evidence="2" key="3">
    <citation type="submission" date="2015-06" db="UniProtKB">
        <authorList>
            <consortium name="EnsemblMetazoa"/>
        </authorList>
    </citation>
    <scope>IDENTIFICATION</scope>
</reference>
<organism evidence="2 3">
    <name type="scientific">Helobdella robusta</name>
    <name type="common">Californian leech</name>
    <dbReference type="NCBI Taxonomy" id="6412"/>
    <lineage>
        <taxon>Eukaryota</taxon>
        <taxon>Metazoa</taxon>
        <taxon>Spiralia</taxon>
        <taxon>Lophotrochozoa</taxon>
        <taxon>Annelida</taxon>
        <taxon>Clitellata</taxon>
        <taxon>Hirudinea</taxon>
        <taxon>Rhynchobdellida</taxon>
        <taxon>Glossiphoniidae</taxon>
        <taxon>Helobdella</taxon>
    </lineage>
</organism>
<dbReference type="CTD" id="20201003"/>
<gene>
    <name evidence="2" type="primary">20201003</name>
    <name evidence="1" type="ORF">HELRODRAFT_165402</name>
</gene>
<accession>T1EWQ3</accession>
<evidence type="ECO:0000313" key="1">
    <source>
        <dbReference type="EMBL" id="ESN91373.1"/>
    </source>
</evidence>
<dbReference type="AlphaFoldDB" id="T1EWQ3"/>
<sequence length="215" mass="24547">MAEKDWVGWIAEATRGSHLPKKANNSNEEGNETMVDGGFSKLASVLVSDHVSEIILGLDWLVNNKVSWKFDEAQITVGNKNRIVKLVTKRLLIKQETRLADLLWAMLENKLDQQPLQENLVNVKTIIDKLTRDAPEEGRHELSELINNCQDIFSNTDTEIGVAKGVYHRINTEQALPIKQQLRRHSPAHQKVIAKQKFTYLNGFLSQYITFRMTN</sequence>
<dbReference type="HOGENOM" id="CLU_1284539_0_0_1"/>
<proteinExistence type="predicted"/>